<evidence type="ECO:0000313" key="2">
    <source>
        <dbReference type="EMBL" id="KAE9315370.1"/>
    </source>
</evidence>
<reference evidence="2 3" key="1">
    <citation type="submission" date="2018-08" db="EMBL/GenBank/DDBJ databases">
        <title>Genomic investigation of the strawberry pathogen Phytophthora fragariae indicates pathogenicity is determined by transcriptional variation in three key races.</title>
        <authorList>
            <person name="Adams T.M."/>
            <person name="Armitage A.D."/>
            <person name="Sobczyk M.K."/>
            <person name="Bates H.J."/>
            <person name="Dunwell J.M."/>
            <person name="Nellist C.F."/>
            <person name="Harrison R.J."/>
        </authorList>
    </citation>
    <scope>NUCLEOTIDE SEQUENCE [LARGE SCALE GENOMIC DNA]</scope>
    <source>
        <strain evidence="2 3">SCRP333</strain>
    </source>
</reference>
<protein>
    <submittedName>
        <fullName evidence="2">Uncharacterized protein</fullName>
    </submittedName>
</protein>
<feature type="compositionally biased region" description="Basic and acidic residues" evidence="1">
    <location>
        <begin position="19"/>
        <end position="40"/>
    </location>
</feature>
<organism evidence="2 3">
    <name type="scientific">Phytophthora rubi</name>
    <dbReference type="NCBI Taxonomy" id="129364"/>
    <lineage>
        <taxon>Eukaryota</taxon>
        <taxon>Sar</taxon>
        <taxon>Stramenopiles</taxon>
        <taxon>Oomycota</taxon>
        <taxon>Peronosporomycetes</taxon>
        <taxon>Peronosporales</taxon>
        <taxon>Peronosporaceae</taxon>
        <taxon>Phytophthora</taxon>
    </lineage>
</organism>
<accession>A0A6A4E136</accession>
<dbReference type="EMBL" id="QXFT01001566">
    <property type="protein sequence ID" value="KAE9315370.1"/>
    <property type="molecule type" value="Genomic_DNA"/>
</dbReference>
<feature type="region of interest" description="Disordered" evidence="1">
    <location>
        <begin position="1"/>
        <end position="40"/>
    </location>
</feature>
<proteinExistence type="predicted"/>
<gene>
    <name evidence="2" type="ORF">PR003_g19003</name>
</gene>
<name>A0A6A4E136_9STRA</name>
<dbReference type="AlphaFoldDB" id="A0A6A4E136"/>
<comment type="caution">
    <text evidence="2">The sequence shown here is derived from an EMBL/GenBank/DDBJ whole genome shotgun (WGS) entry which is preliminary data.</text>
</comment>
<evidence type="ECO:0000313" key="3">
    <source>
        <dbReference type="Proteomes" id="UP000434957"/>
    </source>
</evidence>
<dbReference type="Proteomes" id="UP000434957">
    <property type="component" value="Unassembled WGS sequence"/>
</dbReference>
<evidence type="ECO:0000256" key="1">
    <source>
        <dbReference type="SAM" id="MobiDB-lite"/>
    </source>
</evidence>
<sequence length="40" mass="4517">MTKQASSAKKKTVMIGSKRPRDSEKKHTATSDRRRASWAV</sequence>
<keyword evidence="3" id="KW-1185">Reference proteome</keyword>